<dbReference type="EMBL" id="SZPU01000055">
    <property type="protein sequence ID" value="TKI66870.1"/>
    <property type="molecule type" value="Genomic_DNA"/>
</dbReference>
<dbReference type="InterPro" id="IPR009872">
    <property type="entry name" value="DUF1427"/>
</dbReference>
<dbReference type="RefSeq" id="WP_107896098.1">
    <property type="nucleotide sequence ID" value="NZ_PYWM01000017.1"/>
</dbReference>
<feature type="transmembrane region" description="Helical" evidence="1">
    <location>
        <begin position="27"/>
        <end position="50"/>
    </location>
</feature>
<reference evidence="2 3" key="1">
    <citation type="submission" date="2019-04" db="EMBL/GenBank/DDBJ databases">
        <title>Lysinibacillus genome sequencing.</title>
        <authorList>
            <person name="Dunlap C."/>
        </authorList>
    </citation>
    <scope>NUCLEOTIDE SEQUENCE [LARGE SCALE GENOMIC DNA]</scope>
    <source>
        <strain evidence="2 3">CCTCC AB 2010389</strain>
    </source>
</reference>
<evidence type="ECO:0000313" key="2">
    <source>
        <dbReference type="EMBL" id="TKI66870.1"/>
    </source>
</evidence>
<feature type="transmembrane region" description="Helical" evidence="1">
    <location>
        <begin position="5"/>
        <end position="21"/>
    </location>
</feature>
<evidence type="ECO:0000313" key="3">
    <source>
        <dbReference type="Proteomes" id="UP000308744"/>
    </source>
</evidence>
<accession>A0A4U2Z0B8</accession>
<keyword evidence="1" id="KW-1133">Transmembrane helix</keyword>
<sequence>MLQIILSFIGGLLVGILFKFIKLPVPAPPLIGIVGVVGIFLGAELVYAVLRLF</sequence>
<dbReference type="AlphaFoldDB" id="A0A4U2Z0B8"/>
<comment type="caution">
    <text evidence="2">The sequence shown here is derived from an EMBL/GenBank/DDBJ whole genome shotgun (WGS) entry which is preliminary data.</text>
</comment>
<keyword evidence="1" id="KW-0472">Membrane</keyword>
<protein>
    <submittedName>
        <fullName evidence="2">DUF1427 family protein</fullName>
    </submittedName>
</protein>
<keyword evidence="3" id="KW-1185">Reference proteome</keyword>
<evidence type="ECO:0000256" key="1">
    <source>
        <dbReference type="SAM" id="Phobius"/>
    </source>
</evidence>
<name>A0A4U2Z0B8_9BACI</name>
<proteinExistence type="predicted"/>
<keyword evidence="1" id="KW-0812">Transmembrane</keyword>
<organism evidence="2 3">
    <name type="scientific">Lysinibacillus mangiferihumi</name>
    <dbReference type="NCBI Taxonomy" id="1130819"/>
    <lineage>
        <taxon>Bacteria</taxon>
        <taxon>Bacillati</taxon>
        <taxon>Bacillota</taxon>
        <taxon>Bacilli</taxon>
        <taxon>Bacillales</taxon>
        <taxon>Bacillaceae</taxon>
        <taxon>Lysinibacillus</taxon>
    </lineage>
</organism>
<dbReference type="Proteomes" id="UP000308744">
    <property type="component" value="Unassembled WGS sequence"/>
</dbReference>
<dbReference type="Pfam" id="PF07235">
    <property type="entry name" value="DUF1427"/>
    <property type="match status" value="1"/>
</dbReference>
<dbReference type="InterPro" id="IPR020017">
    <property type="entry name" value="XapX_domain"/>
</dbReference>
<dbReference type="NCBIfam" id="TIGR03510">
    <property type="entry name" value="XapX"/>
    <property type="match status" value="1"/>
</dbReference>
<gene>
    <name evidence="2" type="ORF">FC756_14135</name>
</gene>